<dbReference type="Gene3D" id="1.25.40.10">
    <property type="entry name" value="Tetratricopeptide repeat domain"/>
    <property type="match status" value="1"/>
</dbReference>
<reference evidence="1" key="1">
    <citation type="submission" date="2021-06" db="EMBL/GenBank/DDBJ databases">
        <authorList>
            <person name="Kallberg Y."/>
            <person name="Tangrot J."/>
            <person name="Rosling A."/>
        </authorList>
    </citation>
    <scope>NUCLEOTIDE SEQUENCE</scope>
    <source>
        <strain evidence="1">87-6 pot B 2015</strain>
    </source>
</reference>
<feature type="non-terminal residue" evidence="1">
    <location>
        <position position="1"/>
    </location>
</feature>
<evidence type="ECO:0000313" key="2">
    <source>
        <dbReference type="Proteomes" id="UP000789375"/>
    </source>
</evidence>
<dbReference type="Proteomes" id="UP000789375">
    <property type="component" value="Unassembled WGS sequence"/>
</dbReference>
<organism evidence="1 2">
    <name type="scientific">Funneliformis mosseae</name>
    <name type="common">Endomycorrhizal fungus</name>
    <name type="synonym">Glomus mosseae</name>
    <dbReference type="NCBI Taxonomy" id="27381"/>
    <lineage>
        <taxon>Eukaryota</taxon>
        <taxon>Fungi</taxon>
        <taxon>Fungi incertae sedis</taxon>
        <taxon>Mucoromycota</taxon>
        <taxon>Glomeromycotina</taxon>
        <taxon>Glomeromycetes</taxon>
        <taxon>Glomerales</taxon>
        <taxon>Glomeraceae</taxon>
        <taxon>Funneliformis</taxon>
    </lineage>
</organism>
<comment type="caution">
    <text evidence="1">The sequence shown here is derived from an EMBL/GenBank/DDBJ whole genome shotgun (WGS) entry which is preliminary data.</text>
</comment>
<keyword evidence="2" id="KW-1185">Reference proteome</keyword>
<dbReference type="AlphaFoldDB" id="A0A9N9B1B3"/>
<name>A0A9N9B1B3_FUNMO</name>
<sequence length="46" mass="5541">NFRNFWKSVRRGNSDAQYILRECYRYDIGVSKNLLKGEDTLERKSN</sequence>
<accession>A0A9N9B1B3</accession>
<protein>
    <submittedName>
        <fullName evidence="1">2586_t:CDS:1</fullName>
    </submittedName>
</protein>
<evidence type="ECO:0000313" key="1">
    <source>
        <dbReference type="EMBL" id="CAG8552227.1"/>
    </source>
</evidence>
<dbReference type="InterPro" id="IPR011990">
    <property type="entry name" value="TPR-like_helical_dom_sf"/>
</dbReference>
<dbReference type="EMBL" id="CAJVPP010001385">
    <property type="protein sequence ID" value="CAG8552227.1"/>
    <property type="molecule type" value="Genomic_DNA"/>
</dbReference>
<proteinExistence type="predicted"/>
<gene>
    <name evidence="1" type="ORF">FMOSSE_LOCUS6528</name>
</gene>